<dbReference type="CDD" id="cd02336">
    <property type="entry name" value="ZZ_RSC8"/>
    <property type="match status" value="1"/>
</dbReference>
<dbReference type="InterPro" id="IPR032451">
    <property type="entry name" value="SMARCC_C"/>
</dbReference>
<dbReference type="GO" id="GO:0006338">
    <property type="term" value="P:chromatin remodeling"/>
    <property type="evidence" value="ECO:0007669"/>
    <property type="project" value="UniProtKB-ARBA"/>
</dbReference>
<dbReference type="InterPro" id="IPR007526">
    <property type="entry name" value="SWIRM"/>
</dbReference>
<dbReference type="PROSITE" id="PS50135">
    <property type="entry name" value="ZF_ZZ_2"/>
    <property type="match status" value="1"/>
</dbReference>
<feature type="region of interest" description="Disordered" evidence="10">
    <location>
        <begin position="258"/>
        <end position="291"/>
    </location>
</feature>
<dbReference type="InterPro" id="IPR036388">
    <property type="entry name" value="WH-like_DNA-bd_sf"/>
</dbReference>
<dbReference type="InterPro" id="IPR041984">
    <property type="entry name" value="Rsc8/Ssr1/Ssr2_ZZ"/>
</dbReference>
<dbReference type="OrthoDB" id="118550at2759"/>
<dbReference type="Pfam" id="PF00249">
    <property type="entry name" value="Myb_DNA-binding"/>
    <property type="match status" value="1"/>
</dbReference>
<feature type="compositionally biased region" description="Polar residues" evidence="10">
    <location>
        <begin position="1"/>
        <end position="11"/>
    </location>
</feature>
<proteinExistence type="predicted"/>
<dbReference type="GO" id="GO:0045893">
    <property type="term" value="P:positive regulation of DNA-templated transcription"/>
    <property type="evidence" value="ECO:0007669"/>
    <property type="project" value="TreeGrafter"/>
</dbReference>
<dbReference type="Pfam" id="PF04433">
    <property type="entry name" value="SWIRM"/>
    <property type="match status" value="1"/>
</dbReference>
<keyword evidence="1" id="KW-0479">Metal-binding</keyword>
<dbReference type="PROSITE" id="PS51293">
    <property type="entry name" value="SANT"/>
    <property type="match status" value="1"/>
</dbReference>
<evidence type="ECO:0000256" key="6">
    <source>
        <dbReference type="ARBA" id="ARBA00023163"/>
    </source>
</evidence>
<dbReference type="SUPFAM" id="SSF46689">
    <property type="entry name" value="Homeodomain-like"/>
    <property type="match status" value="2"/>
</dbReference>
<keyword evidence="5" id="KW-0238">DNA-binding</keyword>
<evidence type="ECO:0000259" key="13">
    <source>
        <dbReference type="PROSITE" id="PS50934"/>
    </source>
</evidence>
<feature type="compositionally biased region" description="Basic and acidic residues" evidence="10">
    <location>
        <begin position="506"/>
        <end position="519"/>
    </location>
</feature>
<dbReference type="GO" id="GO:0016514">
    <property type="term" value="C:SWI/SNF complex"/>
    <property type="evidence" value="ECO:0007669"/>
    <property type="project" value="TreeGrafter"/>
</dbReference>
<dbReference type="Gene3D" id="1.10.10.60">
    <property type="entry name" value="Homeodomain-like"/>
    <property type="match status" value="1"/>
</dbReference>
<feature type="compositionally biased region" description="Polar residues" evidence="10">
    <location>
        <begin position="546"/>
        <end position="562"/>
    </location>
</feature>
<dbReference type="InterPro" id="IPR000433">
    <property type="entry name" value="Znf_ZZ"/>
</dbReference>
<accession>A0A165DBH8</accession>
<dbReference type="PROSITE" id="PS50934">
    <property type="entry name" value="SWIRM"/>
    <property type="match status" value="1"/>
</dbReference>
<feature type="coiled-coil region" evidence="9">
    <location>
        <begin position="623"/>
        <end position="671"/>
    </location>
</feature>
<keyword evidence="9" id="KW-0175">Coiled coil</keyword>
<dbReference type="PROSITE" id="PS50090">
    <property type="entry name" value="MYB_LIKE"/>
    <property type="match status" value="1"/>
</dbReference>
<evidence type="ECO:0000259" key="12">
    <source>
        <dbReference type="PROSITE" id="PS50135"/>
    </source>
</evidence>
<dbReference type="InParanoid" id="A0A165DBH8"/>
<evidence type="ECO:0000256" key="7">
    <source>
        <dbReference type="ARBA" id="ARBA00023242"/>
    </source>
</evidence>
<feature type="compositionally biased region" description="Low complexity" evidence="10">
    <location>
        <begin position="58"/>
        <end position="74"/>
    </location>
</feature>
<evidence type="ECO:0000256" key="8">
    <source>
        <dbReference type="PROSITE-ProRule" id="PRU00228"/>
    </source>
</evidence>
<evidence type="ECO:0000256" key="2">
    <source>
        <dbReference type="ARBA" id="ARBA00022771"/>
    </source>
</evidence>
<feature type="domain" description="SANT" evidence="14">
    <location>
        <begin position="395"/>
        <end position="446"/>
    </location>
</feature>
<dbReference type="PANTHER" id="PTHR12802">
    <property type="entry name" value="SWI/SNF COMPLEX-RELATED"/>
    <property type="match status" value="1"/>
</dbReference>
<dbReference type="EMBL" id="KV427636">
    <property type="protein sequence ID" value="KZT04487.1"/>
    <property type="molecule type" value="Genomic_DNA"/>
</dbReference>
<keyword evidence="16" id="KW-1185">Reference proteome</keyword>
<feature type="region of interest" description="Disordered" evidence="10">
    <location>
        <begin position="702"/>
        <end position="730"/>
    </location>
</feature>
<dbReference type="RefSeq" id="XP_040762227.1">
    <property type="nucleotide sequence ID" value="XM_040911647.1"/>
</dbReference>
<feature type="domain" description="SWIRM" evidence="13">
    <location>
        <begin position="142"/>
        <end position="239"/>
    </location>
</feature>
<keyword evidence="4" id="KW-0805">Transcription regulation</keyword>
<keyword evidence="7" id="KW-0539">Nucleus</keyword>
<evidence type="ECO:0000256" key="1">
    <source>
        <dbReference type="ARBA" id="ARBA00022723"/>
    </source>
</evidence>
<dbReference type="Gene3D" id="1.10.10.10">
    <property type="entry name" value="Winged helix-like DNA-binding domain superfamily/Winged helix DNA-binding domain"/>
    <property type="match status" value="1"/>
</dbReference>
<evidence type="ECO:0000313" key="16">
    <source>
        <dbReference type="Proteomes" id="UP000076871"/>
    </source>
</evidence>
<sequence>MSSPKRTASPSPSSPDAKRIKLTVPQQAQGAVAVDPDNAAGKRSELEPIQGGDIGNLPPTDASAPPSEPASAVPVRLLKAEGEGEGGEDGGDVSMAEGGDGAEEEGESADENDEEDPAQLEAARLRLEEQARKYLAAQTHEVIIPSYAAWFDMSKVHPIERRALPEFFNSRHRSKTPSVYKDYRDFMINTYRLRPSEYLTVTACRRNLAGDVCAIMRVHAFLEQWGLINYQIDPDQRPAALAPPFTGHFRVILDTPRGLQSLHPGTRPREPPTGPAINGAPKPAPSATPASVELRSSIYQTTAKSSRPVSDGEAHALANGTEGAHGAARNVRYNCDTCGVDCTFERYHSLKTKDFELCPPCYLDGRFPSTMFSGDFVKLTAASTASGLHHGSGTGADDDWTDQEILRLLEGVEMYDDDWSAIEEHVATRTAQQCIRKFLQLPIEDEYVTTEGDLGPLRYARIPFEQADNPVMSVVAFLAGVINPGVAAEAAKTALHVLADIDKKEEANGEQKAGEKLAEAEQQAAAEKTGDERMDEDTQKEGAPSHSGTETANEGVVSQESSDAMAVDSETAPSKPTPSIPHSKVVRAAALALKSSAKAANTLADAEDTQIRATLATVIKLTLTKLELKMAQFEELEELLEDERRSLESARAALVSERVGLRNMLENVRNELAKLGGGAATPASVVATATQAQAALAASGHGTRVSEVSVGTPMDGVSGPVSGGSVAQLS</sequence>
<evidence type="ECO:0000256" key="4">
    <source>
        <dbReference type="ARBA" id="ARBA00023015"/>
    </source>
</evidence>
<evidence type="ECO:0000259" key="14">
    <source>
        <dbReference type="PROSITE" id="PS51293"/>
    </source>
</evidence>
<feature type="compositionally biased region" description="Low complexity" evidence="10">
    <location>
        <begin position="716"/>
        <end position="730"/>
    </location>
</feature>
<gene>
    <name evidence="15" type="ORF">LAESUDRAFT_751121</name>
</gene>
<protein>
    <submittedName>
        <fullName evidence="15">Smarcc1 protein</fullName>
    </submittedName>
</protein>
<feature type="compositionally biased region" description="Basic and acidic residues" evidence="10">
    <location>
        <begin position="528"/>
        <end position="540"/>
    </location>
</feature>
<dbReference type="InterPro" id="IPR001005">
    <property type="entry name" value="SANT/Myb"/>
</dbReference>
<evidence type="ECO:0000256" key="5">
    <source>
        <dbReference type="ARBA" id="ARBA00023125"/>
    </source>
</evidence>
<dbReference type="FunFam" id="1.10.10.60:FF:000014">
    <property type="entry name" value="SWI/SNF complex subunit SMARCC2 isoform C"/>
    <property type="match status" value="1"/>
</dbReference>
<keyword evidence="2 8" id="KW-0863">Zinc-finger</keyword>
<dbReference type="STRING" id="1314785.A0A165DBH8"/>
<dbReference type="AlphaFoldDB" id="A0A165DBH8"/>
<dbReference type="GO" id="GO:0003677">
    <property type="term" value="F:DNA binding"/>
    <property type="evidence" value="ECO:0007669"/>
    <property type="project" value="UniProtKB-KW"/>
</dbReference>
<keyword evidence="3" id="KW-0862">Zinc</keyword>
<dbReference type="Proteomes" id="UP000076871">
    <property type="component" value="Unassembled WGS sequence"/>
</dbReference>
<feature type="compositionally biased region" description="Acidic residues" evidence="10">
    <location>
        <begin position="100"/>
        <end position="118"/>
    </location>
</feature>
<keyword evidence="6" id="KW-0804">Transcription</keyword>
<feature type="domain" description="ZZ-type" evidence="12">
    <location>
        <begin position="330"/>
        <end position="384"/>
    </location>
</feature>
<organism evidence="15 16">
    <name type="scientific">Laetiporus sulphureus 93-53</name>
    <dbReference type="NCBI Taxonomy" id="1314785"/>
    <lineage>
        <taxon>Eukaryota</taxon>
        <taxon>Fungi</taxon>
        <taxon>Dikarya</taxon>
        <taxon>Basidiomycota</taxon>
        <taxon>Agaricomycotina</taxon>
        <taxon>Agaricomycetes</taxon>
        <taxon>Polyporales</taxon>
        <taxon>Laetiporus</taxon>
    </lineage>
</organism>
<dbReference type="InterPro" id="IPR009057">
    <property type="entry name" value="Homeodomain-like_sf"/>
</dbReference>
<dbReference type="GO" id="GO:0042393">
    <property type="term" value="F:histone binding"/>
    <property type="evidence" value="ECO:0007669"/>
    <property type="project" value="TreeGrafter"/>
</dbReference>
<name>A0A165DBH8_9APHY</name>
<evidence type="ECO:0000259" key="11">
    <source>
        <dbReference type="PROSITE" id="PS50090"/>
    </source>
</evidence>
<dbReference type="PANTHER" id="PTHR12802:SF41">
    <property type="entry name" value="BRAHMA ASSOCIATED PROTEIN 155 KDA"/>
    <property type="match status" value="1"/>
</dbReference>
<dbReference type="Pfam" id="PF16495">
    <property type="entry name" value="SWIRM-assoc_1"/>
    <property type="match status" value="1"/>
</dbReference>
<feature type="region of interest" description="Disordered" evidence="10">
    <location>
        <begin position="506"/>
        <end position="582"/>
    </location>
</feature>
<dbReference type="SUPFAM" id="SSF57850">
    <property type="entry name" value="RING/U-box"/>
    <property type="match status" value="1"/>
</dbReference>
<feature type="region of interest" description="Disordered" evidence="10">
    <location>
        <begin position="1"/>
        <end position="118"/>
    </location>
</feature>
<feature type="domain" description="Myb-like" evidence="11">
    <location>
        <begin position="400"/>
        <end position="442"/>
    </location>
</feature>
<evidence type="ECO:0000256" key="3">
    <source>
        <dbReference type="ARBA" id="ARBA00022833"/>
    </source>
</evidence>
<dbReference type="InterPro" id="IPR017884">
    <property type="entry name" value="SANT_dom"/>
</dbReference>
<dbReference type="GeneID" id="63828675"/>
<evidence type="ECO:0000256" key="9">
    <source>
        <dbReference type="SAM" id="Coils"/>
    </source>
</evidence>
<reference evidence="15 16" key="1">
    <citation type="journal article" date="2016" name="Mol. Biol. Evol.">
        <title>Comparative Genomics of Early-Diverging Mushroom-Forming Fungi Provides Insights into the Origins of Lignocellulose Decay Capabilities.</title>
        <authorList>
            <person name="Nagy L.G."/>
            <person name="Riley R."/>
            <person name="Tritt A."/>
            <person name="Adam C."/>
            <person name="Daum C."/>
            <person name="Floudas D."/>
            <person name="Sun H."/>
            <person name="Yadav J.S."/>
            <person name="Pangilinan J."/>
            <person name="Larsson K.H."/>
            <person name="Matsuura K."/>
            <person name="Barry K."/>
            <person name="Labutti K."/>
            <person name="Kuo R."/>
            <person name="Ohm R.A."/>
            <person name="Bhattacharya S.S."/>
            <person name="Shirouzu T."/>
            <person name="Yoshinaga Y."/>
            <person name="Martin F.M."/>
            <person name="Grigoriev I.V."/>
            <person name="Hibbett D.S."/>
        </authorList>
    </citation>
    <scope>NUCLEOTIDE SEQUENCE [LARGE SCALE GENOMIC DNA]</scope>
    <source>
        <strain evidence="15 16">93-53</strain>
    </source>
</reference>
<dbReference type="FunFam" id="1.10.10.10:FF:000020">
    <property type="entry name" value="SWI/SNF complex subunit SMARCC2 isoform c"/>
    <property type="match status" value="1"/>
</dbReference>
<evidence type="ECO:0000256" key="10">
    <source>
        <dbReference type="SAM" id="MobiDB-lite"/>
    </source>
</evidence>
<dbReference type="CDD" id="cd00167">
    <property type="entry name" value="SANT"/>
    <property type="match status" value="1"/>
</dbReference>
<evidence type="ECO:0000313" key="15">
    <source>
        <dbReference type="EMBL" id="KZT04487.1"/>
    </source>
</evidence>
<dbReference type="FunCoup" id="A0A165DBH8">
    <property type="interactions" value="11"/>
</dbReference>
<dbReference type="GO" id="GO:0008270">
    <property type="term" value="F:zinc ion binding"/>
    <property type="evidence" value="ECO:0007669"/>
    <property type="project" value="UniProtKB-KW"/>
</dbReference>
<dbReference type="SMART" id="SM00717">
    <property type="entry name" value="SANT"/>
    <property type="match status" value="1"/>
</dbReference>
<dbReference type="Pfam" id="PF00569">
    <property type="entry name" value="ZZ"/>
    <property type="match status" value="1"/>
</dbReference>
<dbReference type="SMART" id="SM00291">
    <property type="entry name" value="ZnF_ZZ"/>
    <property type="match status" value="1"/>
</dbReference>